<dbReference type="AlphaFoldDB" id="A0A151S9Y4"/>
<keyword evidence="4" id="KW-1185">Reference proteome</keyword>
<sequence length="458" mass="52341">MIMAWSLWMELDHYRVIKAKCSTDSAMLRICPQTYTTTATFFFSDSIKNNREQVLLHHCCLGHPSFRVIKLLFPSLFNKLDVESLHCEVCELAKHPKLVIKPTIQKKIVSRDVAFLEQESYFHQDHLRGETIRKEDDPPLMLPNFSLGPQVGTKSETDPEKEAQSIEPTKFTQLGANVRFGKNLVYIRKAKAIPESVHVQESNPTLNEELESNSPPLYEDLDIPIALRKETKKCTNKPRYPLANYLSFKHFSPTHKAFLTSLNTTTIPTFLSEALIDRKWKQAMDLEMEVLEKNSTWELVTLPNGKKPVGCKWTYTIKYKADGSIERYTARLVAKGFTQTYGVDYLETFAPVAKMNTVRVILSLVANYGWNLQQFDVKNVFLHGELKEEIYIKLPPGYDGKTLATTVCKLKKALYGLKQSPLAWFGRFTKVMISLGFKQSQGDHTLFVKHSKVGGEYG</sequence>
<dbReference type="InterPro" id="IPR043502">
    <property type="entry name" value="DNA/RNA_pol_sf"/>
</dbReference>
<accession>A0A151S9Y4</accession>
<gene>
    <name evidence="3" type="ORF">KK1_026496</name>
</gene>
<dbReference type="Proteomes" id="UP000075243">
    <property type="component" value="Unassembled WGS sequence"/>
</dbReference>
<dbReference type="SUPFAM" id="SSF56672">
    <property type="entry name" value="DNA/RNA polymerases"/>
    <property type="match status" value="1"/>
</dbReference>
<dbReference type="PANTHER" id="PTHR43383">
    <property type="entry name" value="NODULIN 6"/>
    <property type="match status" value="1"/>
</dbReference>
<evidence type="ECO:0000259" key="2">
    <source>
        <dbReference type="Pfam" id="PF13976"/>
    </source>
</evidence>
<evidence type="ECO:0000313" key="4">
    <source>
        <dbReference type="Proteomes" id="UP000075243"/>
    </source>
</evidence>
<organism evidence="3 4">
    <name type="scientific">Cajanus cajan</name>
    <name type="common">Pigeon pea</name>
    <name type="synonym">Cajanus indicus</name>
    <dbReference type="NCBI Taxonomy" id="3821"/>
    <lineage>
        <taxon>Eukaryota</taxon>
        <taxon>Viridiplantae</taxon>
        <taxon>Streptophyta</taxon>
        <taxon>Embryophyta</taxon>
        <taxon>Tracheophyta</taxon>
        <taxon>Spermatophyta</taxon>
        <taxon>Magnoliopsida</taxon>
        <taxon>eudicotyledons</taxon>
        <taxon>Gunneridae</taxon>
        <taxon>Pentapetalae</taxon>
        <taxon>rosids</taxon>
        <taxon>fabids</taxon>
        <taxon>Fabales</taxon>
        <taxon>Fabaceae</taxon>
        <taxon>Papilionoideae</taxon>
        <taxon>50 kb inversion clade</taxon>
        <taxon>NPAAA clade</taxon>
        <taxon>indigoferoid/millettioid clade</taxon>
        <taxon>Phaseoleae</taxon>
        <taxon>Cajanus</taxon>
    </lineage>
</organism>
<evidence type="ECO:0000313" key="3">
    <source>
        <dbReference type="EMBL" id="KYP51612.1"/>
    </source>
</evidence>
<dbReference type="Pfam" id="PF13976">
    <property type="entry name" value="gag_pre-integrs"/>
    <property type="match status" value="1"/>
</dbReference>
<dbReference type="EMBL" id="KQ483435">
    <property type="protein sequence ID" value="KYP51612.1"/>
    <property type="molecule type" value="Genomic_DNA"/>
</dbReference>
<evidence type="ECO:0000259" key="1">
    <source>
        <dbReference type="Pfam" id="PF07727"/>
    </source>
</evidence>
<reference evidence="3" key="1">
    <citation type="journal article" date="2012" name="Nat. Biotechnol.">
        <title>Draft genome sequence of pigeonpea (Cajanus cajan), an orphan legume crop of resource-poor farmers.</title>
        <authorList>
            <person name="Varshney R.K."/>
            <person name="Chen W."/>
            <person name="Li Y."/>
            <person name="Bharti A.K."/>
            <person name="Saxena R.K."/>
            <person name="Schlueter J.A."/>
            <person name="Donoghue M.T."/>
            <person name="Azam S."/>
            <person name="Fan G."/>
            <person name="Whaley A.M."/>
            <person name="Farmer A.D."/>
            <person name="Sheridan J."/>
            <person name="Iwata A."/>
            <person name="Tuteja R."/>
            <person name="Penmetsa R.V."/>
            <person name="Wu W."/>
            <person name="Upadhyaya H.D."/>
            <person name="Yang S.P."/>
            <person name="Shah T."/>
            <person name="Saxena K.B."/>
            <person name="Michael T."/>
            <person name="McCombie W.R."/>
            <person name="Yang B."/>
            <person name="Zhang G."/>
            <person name="Yang H."/>
            <person name="Wang J."/>
            <person name="Spillane C."/>
            <person name="Cook D.R."/>
            <person name="May G.D."/>
            <person name="Xu X."/>
            <person name="Jackson S.A."/>
        </authorList>
    </citation>
    <scope>NUCLEOTIDE SEQUENCE [LARGE SCALE GENOMIC DNA]</scope>
</reference>
<dbReference type="Pfam" id="PF07727">
    <property type="entry name" value="RVT_2"/>
    <property type="match status" value="1"/>
</dbReference>
<dbReference type="InterPro" id="IPR025724">
    <property type="entry name" value="GAG-pre-integrase_dom"/>
</dbReference>
<dbReference type="Gramene" id="C.cajan_25907.t">
    <property type="protein sequence ID" value="C.cajan_25907.t"/>
    <property type="gene ID" value="C.cajan_25907"/>
</dbReference>
<proteinExistence type="predicted"/>
<protein>
    <submittedName>
        <fullName evidence="3">Retrovirus-related Pol polyprotein from transposon TNT 1-94</fullName>
    </submittedName>
</protein>
<name>A0A151S9Y4_CAJCA</name>
<feature type="domain" description="Reverse transcriptase Ty1/copia-type" evidence="1">
    <location>
        <begin position="294"/>
        <end position="450"/>
    </location>
</feature>
<dbReference type="InterPro" id="IPR013103">
    <property type="entry name" value="RVT_2"/>
</dbReference>
<feature type="domain" description="GAG-pre-integrase" evidence="2">
    <location>
        <begin position="47"/>
        <end position="95"/>
    </location>
</feature>
<dbReference type="PANTHER" id="PTHR43383:SF2">
    <property type="entry name" value="AMIDOHYDROLASE 2 FAMILY PROTEIN"/>
    <property type="match status" value="1"/>
</dbReference>